<dbReference type="PANTHER" id="PTHR34115:SF5">
    <property type="entry name" value="PROTEIN, PUTATIVE-RELATED"/>
    <property type="match status" value="1"/>
</dbReference>
<keyword evidence="1" id="KW-0472">Membrane</keyword>
<feature type="transmembrane region" description="Helical" evidence="1">
    <location>
        <begin position="145"/>
        <end position="164"/>
    </location>
</feature>
<evidence type="ECO:0000256" key="1">
    <source>
        <dbReference type="SAM" id="Phobius"/>
    </source>
</evidence>
<protein>
    <submittedName>
        <fullName evidence="2">Uncharacterized protein</fullName>
    </submittedName>
</protein>
<name>A0A438FIN5_VITVI</name>
<feature type="transmembrane region" description="Helical" evidence="1">
    <location>
        <begin position="106"/>
        <end position="125"/>
    </location>
</feature>
<keyword evidence="1" id="KW-1133">Transmembrane helix</keyword>
<dbReference type="PANTHER" id="PTHR34115">
    <property type="entry name" value="PROTEIN, PUTATIVE-RELATED"/>
    <property type="match status" value="1"/>
</dbReference>
<proteinExistence type="predicted"/>
<comment type="caution">
    <text evidence="2">The sequence shown here is derived from an EMBL/GenBank/DDBJ whole genome shotgun (WGS) entry which is preliminary data.</text>
</comment>
<keyword evidence="1" id="KW-0812">Transmembrane</keyword>
<organism evidence="2 3">
    <name type="scientific">Vitis vinifera</name>
    <name type="common">Grape</name>
    <dbReference type="NCBI Taxonomy" id="29760"/>
    <lineage>
        <taxon>Eukaryota</taxon>
        <taxon>Viridiplantae</taxon>
        <taxon>Streptophyta</taxon>
        <taxon>Embryophyta</taxon>
        <taxon>Tracheophyta</taxon>
        <taxon>Spermatophyta</taxon>
        <taxon>Magnoliopsida</taxon>
        <taxon>eudicotyledons</taxon>
        <taxon>Gunneridae</taxon>
        <taxon>Pentapetalae</taxon>
        <taxon>rosids</taxon>
        <taxon>Vitales</taxon>
        <taxon>Vitaceae</taxon>
        <taxon>Viteae</taxon>
        <taxon>Vitis</taxon>
    </lineage>
</organism>
<dbReference type="AlphaFoldDB" id="A0A438FIN5"/>
<evidence type="ECO:0000313" key="2">
    <source>
        <dbReference type="EMBL" id="RVW59854.1"/>
    </source>
</evidence>
<dbReference type="InterPro" id="IPR053258">
    <property type="entry name" value="Ca-permeable_cation_channel"/>
</dbReference>
<reference evidence="2 3" key="1">
    <citation type="journal article" date="2018" name="PLoS Genet.">
        <title>Population sequencing reveals clonal diversity and ancestral inbreeding in the grapevine cultivar Chardonnay.</title>
        <authorList>
            <person name="Roach M.J."/>
            <person name="Johnson D.L."/>
            <person name="Bohlmann J."/>
            <person name="van Vuuren H.J."/>
            <person name="Jones S.J."/>
            <person name="Pretorius I.S."/>
            <person name="Schmidt S.A."/>
            <person name="Borneman A.R."/>
        </authorList>
    </citation>
    <scope>NUCLEOTIDE SEQUENCE [LARGE SCALE GENOMIC DNA]</scope>
    <source>
        <strain evidence="3">cv. Chardonnay</strain>
        <tissue evidence="2">Leaf</tissue>
    </source>
</reference>
<accession>A0A438FIN5</accession>
<feature type="transmembrane region" description="Helical" evidence="1">
    <location>
        <begin position="176"/>
        <end position="197"/>
    </location>
</feature>
<evidence type="ECO:0000313" key="3">
    <source>
        <dbReference type="Proteomes" id="UP000288805"/>
    </source>
</evidence>
<dbReference type="Proteomes" id="UP000288805">
    <property type="component" value="Unassembled WGS sequence"/>
</dbReference>
<sequence>MGGNGVSDLHFTSFLSVLMHGAPLHGDGLGKDAQYLKQIRATDLVCEKEGRVEIRLKMNVPNLTLPIPHITINIVEMNWQEQRNFMFIESSAFINNVQQPSFMPTYLTAILALVAFFVPALLDLIDLKFQKEGNSVFEAHPATTMMAFATLLAFVLAFGIDFTFRSSQFSPICAALLRHCHDVFWFPLIGFIGITIVT</sequence>
<gene>
    <name evidence="2" type="ORF">CK203_103956</name>
</gene>
<dbReference type="EMBL" id="QGNW01000875">
    <property type="protein sequence ID" value="RVW59854.1"/>
    <property type="molecule type" value="Genomic_DNA"/>
</dbReference>